<comment type="caution">
    <text evidence="2">The sequence shown here is derived from an EMBL/GenBank/DDBJ whole genome shotgun (WGS) entry which is preliminary data.</text>
</comment>
<keyword evidence="1" id="KW-1133">Transmembrane helix</keyword>
<accession>A0A511ME42</accession>
<dbReference type="OrthoDB" id="2505409at2"/>
<dbReference type="InterPro" id="IPR005198">
    <property type="entry name" value="Glyco_hydro_76"/>
</dbReference>
<dbReference type="Gene3D" id="1.50.10.20">
    <property type="match status" value="1"/>
</dbReference>
<name>A0A511ME42_9NOCA</name>
<reference evidence="2 3" key="1">
    <citation type="submission" date="2019-07" db="EMBL/GenBank/DDBJ databases">
        <title>Whole genome shotgun sequence of Nocardia ninae NBRC 108245.</title>
        <authorList>
            <person name="Hosoyama A."/>
            <person name="Uohara A."/>
            <person name="Ohji S."/>
            <person name="Ichikawa N."/>
        </authorList>
    </citation>
    <scope>NUCLEOTIDE SEQUENCE [LARGE SCALE GENOMIC DNA]</scope>
    <source>
        <strain evidence="2 3">NBRC 108245</strain>
    </source>
</reference>
<dbReference type="Pfam" id="PF03663">
    <property type="entry name" value="Glyco_hydro_76"/>
    <property type="match status" value="1"/>
</dbReference>
<sequence length="506" mass="56107">MVWAVIERKRARRTVVVGVVVGLVLGAYLVVKPQSLRYEASTEVPECVDRPCDGDDPRTATGIRRANPQVRVWARTITLTTTGTGAWASLVNGQPGDSVWLDRTGRSSRDDRLTATIAVAATAGDTRFLRYDDGLLRACGKAGDRPEVRCTRWTEQADPPPDRRLRAVDRLLDRYDLETGLWEKDASTWQSANALTAVIDYAARTDDLQYLAYVDDIYRHGDVARIGVPRRTGYNDDELWWALAWLRAFDLTHNPRYLTAAQVIVDELDDQRASYCDDGLTWARVGVDPDQRPWTQVNAITNALYLTATAQLSTRVHPSNRSSYLARAQTMWDWFTTRAGRVLMDRSGLINDHLDLAPDGGTCVLADEGTRWTYVQGVVIGGLVALGQATGHSDLFTTADTIASAVTRTGSPFIRDGVLEEPSATDCPGPRCRDAETFKGVFVRNYRQLVDSGHSRSATKEFLIRQADSLPADTDEFGFRWQGPRRPDDLPNFATQAAAVDALNAI</sequence>
<dbReference type="GO" id="GO:0016787">
    <property type="term" value="F:hydrolase activity"/>
    <property type="evidence" value="ECO:0007669"/>
    <property type="project" value="UniProtKB-KW"/>
</dbReference>
<dbReference type="PANTHER" id="PTHR47791">
    <property type="entry name" value="MEIOTICALLY UP-REGULATED GENE 191 PROTEIN"/>
    <property type="match status" value="1"/>
</dbReference>
<dbReference type="GO" id="GO:0005975">
    <property type="term" value="P:carbohydrate metabolic process"/>
    <property type="evidence" value="ECO:0007669"/>
    <property type="project" value="InterPro"/>
</dbReference>
<keyword evidence="1" id="KW-0812">Transmembrane</keyword>
<evidence type="ECO:0000256" key="1">
    <source>
        <dbReference type="SAM" id="Phobius"/>
    </source>
</evidence>
<keyword evidence="2" id="KW-0378">Hydrolase</keyword>
<dbReference type="PANTHER" id="PTHR47791:SF3">
    <property type="entry name" value="MEIOTICALLY UP-REGULATED GENE 191 PROTEIN"/>
    <property type="match status" value="1"/>
</dbReference>
<gene>
    <name evidence="2" type="ORF">NN4_32700</name>
</gene>
<keyword evidence="3" id="KW-1185">Reference proteome</keyword>
<feature type="transmembrane region" description="Helical" evidence="1">
    <location>
        <begin position="12"/>
        <end position="31"/>
    </location>
</feature>
<proteinExistence type="predicted"/>
<dbReference type="SUPFAM" id="SSF48208">
    <property type="entry name" value="Six-hairpin glycosidases"/>
    <property type="match status" value="1"/>
</dbReference>
<dbReference type="InterPro" id="IPR053169">
    <property type="entry name" value="MUG_Protein"/>
</dbReference>
<dbReference type="InterPro" id="IPR008928">
    <property type="entry name" value="6-hairpin_glycosidase_sf"/>
</dbReference>
<organism evidence="2 3">
    <name type="scientific">Nocardia ninae NBRC 108245</name>
    <dbReference type="NCBI Taxonomy" id="1210091"/>
    <lineage>
        <taxon>Bacteria</taxon>
        <taxon>Bacillati</taxon>
        <taxon>Actinomycetota</taxon>
        <taxon>Actinomycetes</taxon>
        <taxon>Mycobacteriales</taxon>
        <taxon>Nocardiaceae</taxon>
        <taxon>Nocardia</taxon>
    </lineage>
</organism>
<dbReference type="EMBL" id="BJXA01000018">
    <property type="protein sequence ID" value="GEM38751.1"/>
    <property type="molecule type" value="Genomic_DNA"/>
</dbReference>
<keyword evidence="1" id="KW-0472">Membrane</keyword>
<evidence type="ECO:0000313" key="2">
    <source>
        <dbReference type="EMBL" id="GEM38751.1"/>
    </source>
</evidence>
<protein>
    <submittedName>
        <fullName evidence="2">Glycosyl hydrolase</fullName>
    </submittedName>
</protein>
<dbReference type="AlphaFoldDB" id="A0A511ME42"/>
<dbReference type="Proteomes" id="UP000321424">
    <property type="component" value="Unassembled WGS sequence"/>
</dbReference>
<evidence type="ECO:0000313" key="3">
    <source>
        <dbReference type="Proteomes" id="UP000321424"/>
    </source>
</evidence>